<evidence type="ECO:0000259" key="4">
    <source>
        <dbReference type="Pfam" id="PF00150"/>
    </source>
</evidence>
<evidence type="ECO:0000256" key="1">
    <source>
        <dbReference type="ARBA" id="ARBA00022801"/>
    </source>
</evidence>
<evidence type="ECO:0000313" key="6">
    <source>
        <dbReference type="Proteomes" id="UP000594034"/>
    </source>
</evidence>
<dbReference type="AlphaFoldDB" id="A0A5J6WXV8"/>
<gene>
    <name evidence="5" type="ORF">FE240_12870</name>
</gene>
<evidence type="ECO:0000313" key="5">
    <source>
        <dbReference type="EMBL" id="QFI55500.1"/>
    </source>
</evidence>
<dbReference type="RefSeq" id="WP_193001465.1">
    <property type="nucleotide sequence ID" value="NZ_CP040449.1"/>
</dbReference>
<keyword evidence="1 3" id="KW-0378">Hydrolase</keyword>
<sequence length="340" mass="36935">MSRLLWLLWLLLALPGRADCLSEGSLPGVNLAGAEFKATALPGRINIDFVYPSNQTLDYFRGKGMRLLRLPVTWERLQPETGGPLSPLHLGELQRLARYSALHDLCLLVDLHNFGKRQGLPLDQAPQAADALSDLWLRLAGALAEQQDHVALGLMNEPALIGRSQWVSLAGEVLTRLREAKVANLVVVSGGNWSGAHAWFSGSATQPSNADLLAGWRDPLGRSVIELHQYADSDYSGTHNDCIDPQKMRTILRAAGEWGSQHGQRLLLGEFGVPASSGCLAVLDAMLAELTRAPWMGWAYWAGGPWWGSYPFSVQPSSDGQDKPQMAVLADYLAPAAGSQ</sequence>
<dbReference type="EMBL" id="CP040449">
    <property type="protein sequence ID" value="QFI55500.1"/>
    <property type="molecule type" value="Genomic_DNA"/>
</dbReference>
<name>A0A5J6WXV8_9GAMM</name>
<dbReference type="GO" id="GO:0009251">
    <property type="term" value="P:glucan catabolic process"/>
    <property type="evidence" value="ECO:0007669"/>
    <property type="project" value="TreeGrafter"/>
</dbReference>
<keyword evidence="2 3" id="KW-0326">Glycosidase</keyword>
<dbReference type="PANTHER" id="PTHR34142">
    <property type="entry name" value="ENDO-BETA-1,4-GLUCANASE A"/>
    <property type="match status" value="1"/>
</dbReference>
<dbReference type="GO" id="GO:0004553">
    <property type="term" value="F:hydrolase activity, hydrolyzing O-glycosyl compounds"/>
    <property type="evidence" value="ECO:0007669"/>
    <property type="project" value="InterPro"/>
</dbReference>
<dbReference type="Gene3D" id="3.20.20.80">
    <property type="entry name" value="Glycosidases"/>
    <property type="match status" value="1"/>
</dbReference>
<evidence type="ECO:0000256" key="2">
    <source>
        <dbReference type="ARBA" id="ARBA00023295"/>
    </source>
</evidence>
<keyword evidence="6" id="KW-1185">Reference proteome</keyword>
<proteinExistence type="inferred from homology"/>
<protein>
    <submittedName>
        <fullName evidence="5">Glycoside hydrolase family 5 protein</fullName>
    </submittedName>
</protein>
<dbReference type="SUPFAM" id="SSF51445">
    <property type="entry name" value="(Trans)glycosidases"/>
    <property type="match status" value="1"/>
</dbReference>
<comment type="similarity">
    <text evidence="3">Belongs to the glycosyl hydrolase 5 (cellulase A) family.</text>
</comment>
<dbReference type="InterPro" id="IPR001547">
    <property type="entry name" value="Glyco_hydro_5"/>
</dbReference>
<organism evidence="5 6">
    <name type="scientific">Aeromonas simiae</name>
    <dbReference type="NCBI Taxonomy" id="218936"/>
    <lineage>
        <taxon>Bacteria</taxon>
        <taxon>Pseudomonadati</taxon>
        <taxon>Pseudomonadota</taxon>
        <taxon>Gammaproteobacteria</taxon>
        <taxon>Aeromonadales</taxon>
        <taxon>Aeromonadaceae</taxon>
        <taxon>Aeromonas</taxon>
    </lineage>
</organism>
<dbReference type="PANTHER" id="PTHR34142:SF1">
    <property type="entry name" value="GLYCOSIDE HYDROLASE FAMILY 5 DOMAIN-CONTAINING PROTEIN"/>
    <property type="match status" value="1"/>
</dbReference>
<feature type="domain" description="Glycoside hydrolase family 5" evidence="4">
    <location>
        <begin position="33"/>
        <end position="302"/>
    </location>
</feature>
<dbReference type="Pfam" id="PF00150">
    <property type="entry name" value="Cellulase"/>
    <property type="match status" value="1"/>
</dbReference>
<dbReference type="KEGG" id="asim:FE240_12870"/>
<dbReference type="Proteomes" id="UP000594034">
    <property type="component" value="Chromosome"/>
</dbReference>
<dbReference type="InterPro" id="IPR017853">
    <property type="entry name" value="GH"/>
</dbReference>
<reference evidence="5 6" key="1">
    <citation type="submission" date="2019-05" db="EMBL/GenBank/DDBJ databases">
        <title>OXA-830, a novel chromosomally encoded expanded-spectrum class D beta-lactamase in Aeromonas simiae.</title>
        <authorList>
            <person name="Zhou W."/>
            <person name="Chen Q."/>
        </authorList>
    </citation>
    <scope>NUCLEOTIDE SEQUENCE [LARGE SCALE GENOMIC DNA]</scope>
    <source>
        <strain evidence="5 6">A6</strain>
    </source>
</reference>
<evidence type="ECO:0000256" key="3">
    <source>
        <dbReference type="RuleBase" id="RU361153"/>
    </source>
</evidence>
<accession>A0A5J6WXV8</accession>